<feature type="chain" id="PRO_5011451509" evidence="1">
    <location>
        <begin position="28"/>
        <end position="510"/>
    </location>
</feature>
<accession>A0A1H7QPY6</accession>
<dbReference type="Pfam" id="PF14903">
    <property type="entry name" value="WG_beta_rep"/>
    <property type="match status" value="3"/>
</dbReference>
<dbReference type="Proteomes" id="UP000198807">
    <property type="component" value="Unassembled WGS sequence"/>
</dbReference>
<dbReference type="InterPro" id="IPR032774">
    <property type="entry name" value="WG_beta_rep"/>
</dbReference>
<feature type="signal peptide" evidence="1">
    <location>
        <begin position="1"/>
        <end position="27"/>
    </location>
</feature>
<dbReference type="PANTHER" id="PTHR37841">
    <property type="entry name" value="GLR2918 PROTEIN"/>
    <property type="match status" value="1"/>
</dbReference>
<dbReference type="PANTHER" id="PTHR37841:SF1">
    <property type="entry name" value="DUF3298 DOMAIN-CONTAINING PROTEIN"/>
    <property type="match status" value="1"/>
</dbReference>
<dbReference type="RefSeq" id="WP_089713280.1">
    <property type="nucleotide sequence ID" value="NZ_FOBC01000011.1"/>
</dbReference>
<proteinExistence type="predicted"/>
<organism evidence="2 3">
    <name type="scientific">Halomonas daqiaonensis</name>
    <dbReference type="NCBI Taxonomy" id="650850"/>
    <lineage>
        <taxon>Bacteria</taxon>
        <taxon>Pseudomonadati</taxon>
        <taxon>Pseudomonadota</taxon>
        <taxon>Gammaproteobacteria</taxon>
        <taxon>Oceanospirillales</taxon>
        <taxon>Halomonadaceae</taxon>
        <taxon>Halomonas</taxon>
    </lineage>
</organism>
<protein>
    <submittedName>
        <fullName evidence="2">WG containing repeat-containing protein</fullName>
    </submittedName>
</protein>
<sequence>MSRNVVFLTTAMTLAGFAGLSSGKADAQTQETCADGECFVEAVRSCTSATYGIRDGIGLGAAARYRVLGQEGSACRIGFSFTENPNPALVDQSLTFLVDPDAASKDMLLGAVKSCLTGSTEDYGCSGALVAQVGNDTASSGTLVAGDGPFPCGREPTEADEASLYPMPKDGKWGYVDRSGDWHIAPQWDQAHAFHEGRAAVGGMQDWGIIDRAGNYVVEPRYESGSLFEFNGRRWGTSPFVAYSEGCTVAAIFTNEPQRSFFVDRDGKTYWREELPESLQTRDIRDFGTFSEGLAWFQVGQSFDARRYGWIDATGNVAIESDFTEAGPFSGGLAPASVADGQAGFISPDGQLQLPRKWTLDNTTAFSEGLAKVWTGPFDIAFMDRNDFVFDSVTFGAEPGKKAANAAIDTAGRFQDGLAPIVTDFSAGRDLVYVKPDGQVAFVPNEIDGIAVCDPRQLSEYHNGLVRLVVAKDGKSCGEERYLSGLAEYDHAVYVYLDTEGRIALRQEQQ</sequence>
<reference evidence="3" key="1">
    <citation type="submission" date="2016-10" db="EMBL/GenBank/DDBJ databases">
        <authorList>
            <person name="Varghese N."/>
            <person name="Submissions S."/>
        </authorList>
    </citation>
    <scope>NUCLEOTIDE SEQUENCE [LARGE SCALE GENOMIC DNA]</scope>
    <source>
        <strain evidence="3">CGMCC 1.9150</strain>
    </source>
</reference>
<evidence type="ECO:0000313" key="3">
    <source>
        <dbReference type="Proteomes" id="UP000198807"/>
    </source>
</evidence>
<dbReference type="STRING" id="650850.SAMN04488129_11120"/>
<evidence type="ECO:0000313" key="2">
    <source>
        <dbReference type="EMBL" id="SEL49982.1"/>
    </source>
</evidence>
<name>A0A1H7QPY6_9GAMM</name>
<evidence type="ECO:0000256" key="1">
    <source>
        <dbReference type="SAM" id="SignalP"/>
    </source>
</evidence>
<keyword evidence="1" id="KW-0732">Signal</keyword>
<keyword evidence="3" id="KW-1185">Reference proteome</keyword>
<gene>
    <name evidence="2" type="ORF">SAMN04488129_11120</name>
</gene>
<dbReference type="EMBL" id="FOBC01000011">
    <property type="protein sequence ID" value="SEL49982.1"/>
    <property type="molecule type" value="Genomic_DNA"/>
</dbReference>
<dbReference type="OrthoDB" id="5380961at2"/>
<dbReference type="AlphaFoldDB" id="A0A1H7QPY6"/>